<comment type="caution">
    <text evidence="2">The sequence shown here is derived from an EMBL/GenBank/DDBJ whole genome shotgun (WGS) entry which is preliminary data.</text>
</comment>
<keyword evidence="3" id="KW-1185">Reference proteome</keyword>
<reference evidence="2 3" key="1">
    <citation type="submission" date="2019-11" db="EMBL/GenBank/DDBJ databases">
        <title>Whole genome sequence of Haloferax sp. MBLA0076.</title>
        <authorList>
            <person name="Seo M.-J."/>
            <person name="Cho E.-S."/>
        </authorList>
    </citation>
    <scope>NUCLEOTIDE SEQUENCE [LARGE SCALE GENOMIC DNA]</scope>
    <source>
        <strain evidence="2 3">MBLA0076</strain>
    </source>
</reference>
<keyword evidence="1" id="KW-0472">Membrane</keyword>
<organism evidence="2 3">
    <name type="scientific">Haloferax litoreum</name>
    <dbReference type="NCBI Taxonomy" id="2666140"/>
    <lineage>
        <taxon>Archaea</taxon>
        <taxon>Methanobacteriati</taxon>
        <taxon>Methanobacteriota</taxon>
        <taxon>Stenosarchaea group</taxon>
        <taxon>Halobacteria</taxon>
        <taxon>Halobacteriales</taxon>
        <taxon>Haloferacaceae</taxon>
        <taxon>Haloferax</taxon>
    </lineage>
</organism>
<dbReference type="EMBL" id="WKJO01000001">
    <property type="protein sequence ID" value="MRX21123.1"/>
    <property type="molecule type" value="Genomic_DNA"/>
</dbReference>
<accession>A0A6A8GD77</accession>
<evidence type="ECO:0000313" key="3">
    <source>
        <dbReference type="Proteomes" id="UP000439022"/>
    </source>
</evidence>
<keyword evidence="1" id="KW-1133">Transmembrane helix</keyword>
<evidence type="ECO:0000256" key="1">
    <source>
        <dbReference type="SAM" id="Phobius"/>
    </source>
</evidence>
<dbReference type="RefSeq" id="WP_151161752.1">
    <property type="nucleotide sequence ID" value="NZ_WKJO01000001.1"/>
</dbReference>
<sequence length="71" mass="8038">MRLAALVPPLIVVAGGIYTYSRPMKMRSFVSAQAWEEKPQTAKRRHRERAQNWGLGLIAFGLFWLLAALVP</sequence>
<dbReference type="AlphaFoldDB" id="A0A6A8GD77"/>
<evidence type="ECO:0000313" key="2">
    <source>
        <dbReference type="EMBL" id="MRX21123.1"/>
    </source>
</evidence>
<name>A0A6A8GD77_9EURY</name>
<keyword evidence="1" id="KW-0812">Transmembrane</keyword>
<dbReference type="Proteomes" id="UP000439022">
    <property type="component" value="Unassembled WGS sequence"/>
</dbReference>
<proteinExistence type="predicted"/>
<feature type="transmembrane region" description="Helical" evidence="1">
    <location>
        <begin position="53"/>
        <end position="70"/>
    </location>
</feature>
<protein>
    <submittedName>
        <fullName evidence="2">Uncharacterized protein</fullName>
    </submittedName>
</protein>
<gene>
    <name evidence="2" type="ORF">GJR96_04020</name>
</gene>